<gene>
    <name evidence="1" type="ORF">HaLaN_23378</name>
</gene>
<protein>
    <submittedName>
        <fullName evidence="1">Uncharacterized protein</fullName>
    </submittedName>
</protein>
<sequence length="50" mass="5306">MLRQRLVALSLPLAPAQVTLPAPPPLLRPLSLSLLTHHKTGAIEAGAHHT</sequence>
<evidence type="ECO:0000313" key="1">
    <source>
        <dbReference type="EMBL" id="GFH25424.1"/>
    </source>
</evidence>
<reference evidence="1 2" key="1">
    <citation type="submission" date="2020-02" db="EMBL/GenBank/DDBJ databases">
        <title>Draft genome sequence of Haematococcus lacustris strain NIES-144.</title>
        <authorList>
            <person name="Morimoto D."/>
            <person name="Nakagawa S."/>
            <person name="Yoshida T."/>
            <person name="Sawayama S."/>
        </authorList>
    </citation>
    <scope>NUCLEOTIDE SEQUENCE [LARGE SCALE GENOMIC DNA]</scope>
    <source>
        <strain evidence="1 2">NIES-144</strain>
    </source>
</reference>
<dbReference type="EMBL" id="BLLF01002810">
    <property type="protein sequence ID" value="GFH25424.1"/>
    <property type="molecule type" value="Genomic_DNA"/>
</dbReference>
<dbReference type="Proteomes" id="UP000485058">
    <property type="component" value="Unassembled WGS sequence"/>
</dbReference>
<organism evidence="1 2">
    <name type="scientific">Haematococcus lacustris</name>
    <name type="common">Green alga</name>
    <name type="synonym">Haematococcus pluvialis</name>
    <dbReference type="NCBI Taxonomy" id="44745"/>
    <lineage>
        <taxon>Eukaryota</taxon>
        <taxon>Viridiplantae</taxon>
        <taxon>Chlorophyta</taxon>
        <taxon>core chlorophytes</taxon>
        <taxon>Chlorophyceae</taxon>
        <taxon>CS clade</taxon>
        <taxon>Chlamydomonadales</taxon>
        <taxon>Haematococcaceae</taxon>
        <taxon>Haematococcus</taxon>
    </lineage>
</organism>
<evidence type="ECO:0000313" key="2">
    <source>
        <dbReference type="Proteomes" id="UP000485058"/>
    </source>
</evidence>
<keyword evidence="2" id="KW-1185">Reference proteome</keyword>
<accession>A0A6A0A1G6</accession>
<name>A0A6A0A1G6_HAELA</name>
<dbReference type="AlphaFoldDB" id="A0A6A0A1G6"/>
<feature type="non-terminal residue" evidence="1">
    <location>
        <position position="50"/>
    </location>
</feature>
<proteinExistence type="predicted"/>
<comment type="caution">
    <text evidence="1">The sequence shown here is derived from an EMBL/GenBank/DDBJ whole genome shotgun (WGS) entry which is preliminary data.</text>
</comment>